<dbReference type="InterPro" id="IPR050471">
    <property type="entry name" value="AB_hydrolase"/>
</dbReference>
<dbReference type="InterPro" id="IPR000073">
    <property type="entry name" value="AB_hydrolase_1"/>
</dbReference>
<organism evidence="3 4">
    <name type="scientific">Mucilaginibacter conchicola</name>
    <dbReference type="NCBI Taxonomy" id="2303333"/>
    <lineage>
        <taxon>Bacteria</taxon>
        <taxon>Pseudomonadati</taxon>
        <taxon>Bacteroidota</taxon>
        <taxon>Sphingobacteriia</taxon>
        <taxon>Sphingobacteriales</taxon>
        <taxon>Sphingobacteriaceae</taxon>
        <taxon>Mucilaginibacter</taxon>
    </lineage>
</organism>
<dbReference type="Pfam" id="PF00561">
    <property type="entry name" value="Abhydrolase_1"/>
    <property type="match status" value="1"/>
</dbReference>
<proteinExistence type="predicted"/>
<keyword evidence="4" id="KW-1185">Reference proteome</keyword>
<evidence type="ECO:0000256" key="1">
    <source>
        <dbReference type="SAM" id="SignalP"/>
    </source>
</evidence>
<dbReference type="InterPro" id="IPR029058">
    <property type="entry name" value="AB_hydrolase_fold"/>
</dbReference>
<evidence type="ECO:0000313" key="4">
    <source>
        <dbReference type="Proteomes" id="UP000264217"/>
    </source>
</evidence>
<dbReference type="GO" id="GO:0046503">
    <property type="term" value="P:glycerolipid catabolic process"/>
    <property type="evidence" value="ECO:0007669"/>
    <property type="project" value="TreeGrafter"/>
</dbReference>
<feature type="chain" id="PRO_5016580374" evidence="1">
    <location>
        <begin position="20"/>
        <end position="448"/>
    </location>
</feature>
<dbReference type="GO" id="GO:0004806">
    <property type="term" value="F:triacylglycerol lipase activity"/>
    <property type="evidence" value="ECO:0007669"/>
    <property type="project" value="TreeGrafter"/>
</dbReference>
<dbReference type="SUPFAM" id="SSF53474">
    <property type="entry name" value="alpha/beta-Hydrolases"/>
    <property type="match status" value="1"/>
</dbReference>
<dbReference type="Gene3D" id="2.60.120.260">
    <property type="entry name" value="Galactose-binding domain-like"/>
    <property type="match status" value="1"/>
</dbReference>
<protein>
    <submittedName>
        <fullName evidence="3">Alpha/beta hydrolase</fullName>
    </submittedName>
</protein>
<dbReference type="PRINTS" id="PR00111">
    <property type="entry name" value="ABHYDROLASE"/>
</dbReference>
<name>A0A372NV90_9SPHI</name>
<sequence length="448" mass="50171">MKSLITLTASLLLSAQLFAQTNTATPDAGYNLDFERVSAGRSLPDNWEIFFHETIYKDDYKYDTDTKEKHGGKYSLLIEQTKSTDARSFMSIKQVIPAKYAGKQLEFKAWLKFEGVEDFMGLLIRADDIRGNVLDFRSMQGQKINGTGDWKQYSLKFNIPQYAQNISVAAILKGAGKLWVDDAQILIDGDDISKAKTKPDYDPNAIAYGYNKAASGTVKLKDATLYYETYGKGEPLLLLHGNSQEIYAFNFQIKDLARKYKVIAVDTRGQGKSTDETTGPLSYDLFADDMKQLLDSLHIKKTNILGWSDGGNTGLIMAIKYPSYVNKLAVMGANLFPTNEALPDKVLEQVKAQLATYKLSNQPKAKMQARLFTMLLEEPHLTFDDVRKIKSPVLVLAGQDDLILEKHTRAIADAIPKAKLVIFKGATHYAPVEIPKVFNETVLNFIDR</sequence>
<reference evidence="3 4" key="1">
    <citation type="submission" date="2018-08" db="EMBL/GenBank/DDBJ databases">
        <title>Mucilaginibacter sp. MYSH2.</title>
        <authorList>
            <person name="Seo T."/>
        </authorList>
    </citation>
    <scope>NUCLEOTIDE SEQUENCE [LARGE SCALE GENOMIC DNA]</scope>
    <source>
        <strain evidence="3 4">MYSH2</strain>
    </source>
</reference>
<gene>
    <name evidence="3" type="ORF">D0C36_14015</name>
</gene>
<evidence type="ECO:0000259" key="2">
    <source>
        <dbReference type="Pfam" id="PF00561"/>
    </source>
</evidence>
<dbReference type="RefSeq" id="WP_117392246.1">
    <property type="nucleotide sequence ID" value="NZ_QWDC01000002.1"/>
</dbReference>
<dbReference type="OrthoDB" id="2247630at2"/>
<dbReference type="EMBL" id="QWDC01000002">
    <property type="protein sequence ID" value="RFZ92537.1"/>
    <property type="molecule type" value="Genomic_DNA"/>
</dbReference>
<dbReference type="Gene3D" id="3.40.50.1820">
    <property type="entry name" value="alpha/beta hydrolase"/>
    <property type="match status" value="1"/>
</dbReference>
<dbReference type="PANTHER" id="PTHR43433">
    <property type="entry name" value="HYDROLASE, ALPHA/BETA FOLD FAMILY PROTEIN"/>
    <property type="match status" value="1"/>
</dbReference>
<dbReference type="AlphaFoldDB" id="A0A372NV90"/>
<keyword evidence="3" id="KW-0378">Hydrolase</keyword>
<dbReference type="PANTHER" id="PTHR43433:SF5">
    <property type="entry name" value="AB HYDROLASE-1 DOMAIN-CONTAINING PROTEIN"/>
    <property type="match status" value="1"/>
</dbReference>
<evidence type="ECO:0000313" key="3">
    <source>
        <dbReference type="EMBL" id="RFZ92537.1"/>
    </source>
</evidence>
<comment type="caution">
    <text evidence="3">The sequence shown here is derived from an EMBL/GenBank/DDBJ whole genome shotgun (WGS) entry which is preliminary data.</text>
</comment>
<feature type="domain" description="AB hydrolase-1" evidence="2">
    <location>
        <begin position="235"/>
        <end position="350"/>
    </location>
</feature>
<keyword evidence="1" id="KW-0732">Signal</keyword>
<dbReference type="Proteomes" id="UP000264217">
    <property type="component" value="Unassembled WGS sequence"/>
</dbReference>
<feature type="signal peptide" evidence="1">
    <location>
        <begin position="1"/>
        <end position="19"/>
    </location>
</feature>
<accession>A0A372NV90</accession>